<dbReference type="Proteomes" id="UP001500190">
    <property type="component" value="Unassembled WGS sequence"/>
</dbReference>
<reference evidence="4 5" key="1">
    <citation type="journal article" date="2019" name="Int. J. Syst. Evol. Microbiol.">
        <title>The Global Catalogue of Microorganisms (GCM) 10K type strain sequencing project: providing services to taxonomists for standard genome sequencing and annotation.</title>
        <authorList>
            <consortium name="The Broad Institute Genomics Platform"/>
            <consortium name="The Broad Institute Genome Sequencing Center for Infectious Disease"/>
            <person name="Wu L."/>
            <person name="Ma J."/>
        </authorList>
    </citation>
    <scope>NUCLEOTIDE SEQUENCE [LARGE SCALE GENOMIC DNA]</scope>
    <source>
        <strain evidence="4 5">JCM 14304</strain>
    </source>
</reference>
<comment type="caution">
    <text evidence="4">The sequence shown here is derived from an EMBL/GenBank/DDBJ whole genome shotgun (WGS) entry which is preliminary data.</text>
</comment>
<evidence type="ECO:0000313" key="5">
    <source>
        <dbReference type="Proteomes" id="UP001500190"/>
    </source>
</evidence>
<dbReference type="PANTHER" id="PTHR43877">
    <property type="entry name" value="AMINOALKYLPHOSPHONATE N-ACETYLTRANSFERASE-RELATED-RELATED"/>
    <property type="match status" value="1"/>
</dbReference>
<dbReference type="InterPro" id="IPR050832">
    <property type="entry name" value="Bact_Acetyltransf"/>
</dbReference>
<dbReference type="Gene3D" id="3.40.630.30">
    <property type="match status" value="1"/>
</dbReference>
<dbReference type="PROSITE" id="PS51186">
    <property type="entry name" value="GNAT"/>
    <property type="match status" value="1"/>
</dbReference>
<dbReference type="SUPFAM" id="SSF55729">
    <property type="entry name" value="Acyl-CoA N-acyltransferases (Nat)"/>
    <property type="match status" value="1"/>
</dbReference>
<proteinExistence type="predicted"/>
<dbReference type="InterPro" id="IPR016181">
    <property type="entry name" value="Acyl_CoA_acyltransferase"/>
</dbReference>
<organism evidence="4 5">
    <name type="scientific">Kribbella karoonensis</name>
    <dbReference type="NCBI Taxonomy" id="324851"/>
    <lineage>
        <taxon>Bacteria</taxon>
        <taxon>Bacillati</taxon>
        <taxon>Actinomycetota</taxon>
        <taxon>Actinomycetes</taxon>
        <taxon>Propionibacteriales</taxon>
        <taxon>Kribbellaceae</taxon>
        <taxon>Kribbella</taxon>
    </lineage>
</organism>
<keyword evidence="5" id="KW-1185">Reference proteome</keyword>
<keyword evidence="1" id="KW-0808">Transferase</keyword>
<feature type="domain" description="N-acetyltransferase" evidence="3">
    <location>
        <begin position="1"/>
        <end position="149"/>
    </location>
</feature>
<evidence type="ECO:0000313" key="4">
    <source>
        <dbReference type="EMBL" id="GAA1592141.1"/>
    </source>
</evidence>
<dbReference type="Pfam" id="PF00583">
    <property type="entry name" value="Acetyltransf_1"/>
    <property type="match status" value="1"/>
</dbReference>
<name>A0ABN2E1Q6_9ACTN</name>
<dbReference type="InterPro" id="IPR000182">
    <property type="entry name" value="GNAT_dom"/>
</dbReference>
<dbReference type="RefSeq" id="WP_344194152.1">
    <property type="nucleotide sequence ID" value="NZ_BAAAND010000007.1"/>
</dbReference>
<dbReference type="EMBL" id="BAAAND010000007">
    <property type="protein sequence ID" value="GAA1592141.1"/>
    <property type="molecule type" value="Genomic_DNA"/>
</dbReference>
<gene>
    <name evidence="4" type="ORF">GCM10009742_43650</name>
</gene>
<dbReference type="CDD" id="cd04301">
    <property type="entry name" value="NAT_SF"/>
    <property type="match status" value="1"/>
</dbReference>
<evidence type="ECO:0000256" key="1">
    <source>
        <dbReference type="ARBA" id="ARBA00022679"/>
    </source>
</evidence>
<protein>
    <recommendedName>
        <fullName evidence="3">N-acetyltransferase domain-containing protein</fullName>
    </recommendedName>
</protein>
<keyword evidence="2" id="KW-0012">Acyltransferase</keyword>
<accession>A0ABN2E1Q6</accession>
<evidence type="ECO:0000259" key="3">
    <source>
        <dbReference type="PROSITE" id="PS51186"/>
    </source>
</evidence>
<sequence length="149" mass="16684">MGVRLVTLDDWDGFWPLVRGFGTAFPEGESREFFAELVVDPRWVALGYDDGGLVGYAAVQDYGTHLRGGARHHGRLHDLYVAPERRGRGVGRALMAAAVEWASTRVRYLEWQAHHERSAPFYEALGYRGEPCPQPEYPTFGIDFRASGG</sequence>
<evidence type="ECO:0000256" key="2">
    <source>
        <dbReference type="ARBA" id="ARBA00023315"/>
    </source>
</evidence>